<evidence type="ECO:0000313" key="2">
    <source>
        <dbReference type="EMBL" id="OWZ11123.1"/>
    </source>
</evidence>
<dbReference type="Proteomes" id="UP000198211">
    <property type="component" value="Unassembled WGS sequence"/>
</dbReference>
<accession>A0A225W0B1</accession>
<dbReference type="AlphaFoldDB" id="A0A225W0B1"/>
<protein>
    <submittedName>
        <fullName evidence="2">Uncharacterized protein</fullName>
    </submittedName>
</protein>
<feature type="region of interest" description="Disordered" evidence="1">
    <location>
        <begin position="65"/>
        <end position="84"/>
    </location>
</feature>
<evidence type="ECO:0000256" key="1">
    <source>
        <dbReference type="SAM" id="MobiDB-lite"/>
    </source>
</evidence>
<evidence type="ECO:0000313" key="3">
    <source>
        <dbReference type="Proteomes" id="UP000198211"/>
    </source>
</evidence>
<keyword evidence="3" id="KW-1185">Reference proteome</keyword>
<dbReference type="EMBL" id="NBNE01002221">
    <property type="protein sequence ID" value="OWZ11123.1"/>
    <property type="molecule type" value="Genomic_DNA"/>
</dbReference>
<sequence>MSTSGELFLHVARIKTFVVQDLSIYKAAVHWEQCMLHGLGMLLVGASESSGYVFPLVPHAATSDLPGEKTLEEKEDTSEAPPVKRVRAPPNVAKYINDIIIVVTERQRKASAPLPPELTAGLTSHSLRRGSAAYANASPQLSIQWISTRGSWMLDSLTKTFAYVGTTTRED</sequence>
<comment type="caution">
    <text evidence="2">The sequence shown here is derived from an EMBL/GenBank/DDBJ whole genome shotgun (WGS) entry which is preliminary data.</text>
</comment>
<proteinExistence type="predicted"/>
<name>A0A225W0B1_9STRA</name>
<organism evidence="2 3">
    <name type="scientific">Phytophthora megakarya</name>
    <dbReference type="NCBI Taxonomy" id="4795"/>
    <lineage>
        <taxon>Eukaryota</taxon>
        <taxon>Sar</taxon>
        <taxon>Stramenopiles</taxon>
        <taxon>Oomycota</taxon>
        <taxon>Peronosporomycetes</taxon>
        <taxon>Peronosporales</taxon>
        <taxon>Peronosporaceae</taxon>
        <taxon>Phytophthora</taxon>
    </lineage>
</organism>
<reference evidence="3" key="1">
    <citation type="submission" date="2017-03" db="EMBL/GenBank/DDBJ databases">
        <title>Phytopthora megakarya and P. palmivora, two closely related causual agents of cacao black pod achieved similar genome size and gene model numbers by different mechanisms.</title>
        <authorList>
            <person name="Ali S."/>
            <person name="Shao J."/>
            <person name="Larry D.J."/>
            <person name="Kronmiller B."/>
            <person name="Shen D."/>
            <person name="Strem M.D."/>
            <person name="Melnick R.L."/>
            <person name="Guiltinan M.J."/>
            <person name="Tyler B.M."/>
            <person name="Meinhardt L.W."/>
            <person name="Bailey B.A."/>
        </authorList>
    </citation>
    <scope>NUCLEOTIDE SEQUENCE [LARGE SCALE GENOMIC DNA]</scope>
    <source>
        <strain evidence="3">zdho120</strain>
    </source>
</reference>
<gene>
    <name evidence="2" type="ORF">PHMEG_00015907</name>
</gene>
<dbReference type="OrthoDB" id="127082at2759"/>